<dbReference type="Proteomes" id="UP000177907">
    <property type="component" value="Unassembled WGS sequence"/>
</dbReference>
<evidence type="ECO:0000256" key="1">
    <source>
        <dbReference type="SAM" id="Phobius"/>
    </source>
</evidence>
<keyword evidence="1" id="KW-0812">Transmembrane</keyword>
<name>A0A1F6NXP8_9BACT</name>
<organism evidence="2 3">
    <name type="scientific">Candidatus Magasanikbacteria bacterium RIFOXYC2_FULL_42_28</name>
    <dbReference type="NCBI Taxonomy" id="1798704"/>
    <lineage>
        <taxon>Bacteria</taxon>
        <taxon>Candidatus Magasanikiibacteriota</taxon>
    </lineage>
</organism>
<keyword evidence="1" id="KW-0472">Membrane</keyword>
<reference evidence="2 3" key="1">
    <citation type="journal article" date="2016" name="Nat. Commun.">
        <title>Thousands of microbial genomes shed light on interconnected biogeochemical processes in an aquifer system.</title>
        <authorList>
            <person name="Anantharaman K."/>
            <person name="Brown C.T."/>
            <person name="Hug L.A."/>
            <person name="Sharon I."/>
            <person name="Castelle C.J."/>
            <person name="Probst A.J."/>
            <person name="Thomas B.C."/>
            <person name="Singh A."/>
            <person name="Wilkins M.J."/>
            <person name="Karaoz U."/>
            <person name="Brodie E.L."/>
            <person name="Williams K.H."/>
            <person name="Hubbard S.S."/>
            <person name="Banfield J.F."/>
        </authorList>
    </citation>
    <scope>NUCLEOTIDE SEQUENCE [LARGE SCALE GENOMIC DNA]</scope>
</reference>
<feature type="transmembrane region" description="Helical" evidence="1">
    <location>
        <begin position="16"/>
        <end position="32"/>
    </location>
</feature>
<evidence type="ECO:0000313" key="3">
    <source>
        <dbReference type="Proteomes" id="UP000177907"/>
    </source>
</evidence>
<proteinExistence type="predicted"/>
<comment type="caution">
    <text evidence="2">The sequence shown here is derived from an EMBL/GenBank/DDBJ whole genome shotgun (WGS) entry which is preliminary data.</text>
</comment>
<sequence>MQPQDKRKTSNLKERLKTTLVVTIIVVILFYFGIKTDYLIIGLIIFMSGVFTYFTLDYDNDIDDIKKDIEEIKNKIK</sequence>
<accession>A0A1F6NXP8</accession>
<dbReference type="STRING" id="1798704.A3J93_04540"/>
<keyword evidence="1" id="KW-1133">Transmembrane helix</keyword>
<evidence type="ECO:0000313" key="2">
    <source>
        <dbReference type="EMBL" id="OGH88503.1"/>
    </source>
</evidence>
<dbReference type="EMBL" id="MFQZ01000002">
    <property type="protein sequence ID" value="OGH88503.1"/>
    <property type="molecule type" value="Genomic_DNA"/>
</dbReference>
<protein>
    <submittedName>
        <fullName evidence="2">Uncharacterized protein</fullName>
    </submittedName>
</protein>
<gene>
    <name evidence="2" type="ORF">A3J93_04540</name>
</gene>
<dbReference type="AlphaFoldDB" id="A0A1F6NXP8"/>
<feature type="transmembrane region" description="Helical" evidence="1">
    <location>
        <begin position="38"/>
        <end position="56"/>
    </location>
</feature>